<dbReference type="Proteomes" id="UP001632038">
    <property type="component" value="Unassembled WGS sequence"/>
</dbReference>
<feature type="signal peptide" evidence="1">
    <location>
        <begin position="1"/>
        <end position="19"/>
    </location>
</feature>
<dbReference type="EMBL" id="JAVIJP010000026">
    <property type="protein sequence ID" value="KAL3636539.1"/>
    <property type="molecule type" value="Genomic_DNA"/>
</dbReference>
<proteinExistence type="predicted"/>
<gene>
    <name evidence="2" type="ORF">CASFOL_018838</name>
</gene>
<name>A0ABD3D408_9LAMI</name>
<feature type="chain" id="PRO_5044849439" evidence="1">
    <location>
        <begin position="20"/>
        <end position="84"/>
    </location>
</feature>
<reference evidence="3" key="1">
    <citation type="journal article" date="2024" name="IScience">
        <title>Strigolactones Initiate the Formation of Haustorium-like Structures in Castilleja.</title>
        <authorList>
            <person name="Buerger M."/>
            <person name="Peterson D."/>
            <person name="Chory J."/>
        </authorList>
    </citation>
    <scope>NUCLEOTIDE SEQUENCE [LARGE SCALE GENOMIC DNA]</scope>
</reference>
<protein>
    <submittedName>
        <fullName evidence="2">Uncharacterized protein</fullName>
    </submittedName>
</protein>
<organism evidence="2 3">
    <name type="scientific">Castilleja foliolosa</name>
    <dbReference type="NCBI Taxonomy" id="1961234"/>
    <lineage>
        <taxon>Eukaryota</taxon>
        <taxon>Viridiplantae</taxon>
        <taxon>Streptophyta</taxon>
        <taxon>Embryophyta</taxon>
        <taxon>Tracheophyta</taxon>
        <taxon>Spermatophyta</taxon>
        <taxon>Magnoliopsida</taxon>
        <taxon>eudicotyledons</taxon>
        <taxon>Gunneridae</taxon>
        <taxon>Pentapetalae</taxon>
        <taxon>asterids</taxon>
        <taxon>lamiids</taxon>
        <taxon>Lamiales</taxon>
        <taxon>Orobanchaceae</taxon>
        <taxon>Pedicularideae</taxon>
        <taxon>Castillejinae</taxon>
        <taxon>Castilleja</taxon>
    </lineage>
</organism>
<accession>A0ABD3D408</accession>
<evidence type="ECO:0000256" key="1">
    <source>
        <dbReference type="SAM" id="SignalP"/>
    </source>
</evidence>
<keyword evidence="1" id="KW-0732">Signal</keyword>
<dbReference type="AlphaFoldDB" id="A0ABD3D408"/>
<keyword evidence="3" id="KW-1185">Reference proteome</keyword>
<evidence type="ECO:0000313" key="3">
    <source>
        <dbReference type="Proteomes" id="UP001632038"/>
    </source>
</evidence>
<comment type="caution">
    <text evidence="2">The sequence shown here is derived from an EMBL/GenBank/DDBJ whole genome shotgun (WGS) entry which is preliminary data.</text>
</comment>
<sequence>MASLKGCTIVIMLLVVSFAFNCDARSLGETDTNLVLSNLIEQNVPFQASEGNIYSKSNDLSHVVEDNKVHIGIICVILRKRVKC</sequence>
<evidence type="ECO:0000313" key="2">
    <source>
        <dbReference type="EMBL" id="KAL3636539.1"/>
    </source>
</evidence>